<keyword evidence="12 17" id="KW-0456">Lyase</keyword>
<dbReference type="PANTHER" id="PTHR12592">
    <property type="entry name" value="ATP-DEPENDENT (S)-NAD(P)H-HYDRATE DEHYDRATASE FAMILY MEMBER"/>
    <property type="match status" value="1"/>
</dbReference>
<evidence type="ECO:0000256" key="8">
    <source>
        <dbReference type="ARBA" id="ARBA00022857"/>
    </source>
</evidence>
<comment type="cofactor">
    <cofactor evidence="18 19">
        <name>K(+)</name>
        <dbReference type="ChEBI" id="CHEBI:29103"/>
    </cofactor>
    <text evidence="18 19">Binds 1 potassium ion per subunit.</text>
</comment>
<evidence type="ECO:0000256" key="10">
    <source>
        <dbReference type="ARBA" id="ARBA00023027"/>
    </source>
</evidence>
<dbReference type="PROSITE" id="PS01049">
    <property type="entry name" value="YJEF_C_1"/>
    <property type="match status" value="1"/>
</dbReference>
<evidence type="ECO:0000256" key="7">
    <source>
        <dbReference type="ARBA" id="ARBA00022840"/>
    </source>
</evidence>
<dbReference type="Gene3D" id="3.40.50.10260">
    <property type="entry name" value="YjeF N-terminal domain"/>
    <property type="match status" value="1"/>
</dbReference>
<evidence type="ECO:0000256" key="6">
    <source>
        <dbReference type="ARBA" id="ARBA00022741"/>
    </source>
</evidence>
<dbReference type="PROSITE" id="PS51383">
    <property type="entry name" value="YJEF_C_3"/>
    <property type="match status" value="1"/>
</dbReference>
<dbReference type="CDD" id="cd01171">
    <property type="entry name" value="YXKO-related"/>
    <property type="match status" value="1"/>
</dbReference>
<reference evidence="23" key="1">
    <citation type="journal article" date="2019" name="Int. J. Syst. Evol. Microbiol.">
        <title>The Global Catalogue of Microorganisms (GCM) 10K type strain sequencing project: providing services to taxonomists for standard genome sequencing and annotation.</title>
        <authorList>
            <consortium name="The Broad Institute Genomics Platform"/>
            <consortium name="The Broad Institute Genome Sequencing Center for Infectious Disease"/>
            <person name="Wu L."/>
            <person name="Ma J."/>
        </authorList>
    </citation>
    <scope>NUCLEOTIDE SEQUENCE [LARGE SCALE GENOMIC DNA]</scope>
    <source>
        <strain evidence="23">CGMCC 1.16855</strain>
    </source>
</reference>
<dbReference type="Pfam" id="PF01256">
    <property type="entry name" value="Carb_kinase"/>
    <property type="match status" value="1"/>
</dbReference>
<dbReference type="EMBL" id="JBHRSB010000002">
    <property type="protein sequence ID" value="MFC3000125.1"/>
    <property type="molecule type" value="Genomic_DNA"/>
</dbReference>
<comment type="cofactor">
    <cofactor evidence="17">
        <name>Mg(2+)</name>
        <dbReference type="ChEBI" id="CHEBI:18420"/>
    </cofactor>
</comment>
<comment type="similarity">
    <text evidence="4 19">In the C-terminal section; belongs to the NnrD/CARKD family.</text>
</comment>
<feature type="binding site" evidence="17">
    <location>
        <begin position="388"/>
        <end position="392"/>
    </location>
    <ligand>
        <name>AMP</name>
        <dbReference type="ChEBI" id="CHEBI:456215"/>
    </ligand>
</feature>
<feature type="binding site" evidence="17">
    <location>
        <position position="248"/>
    </location>
    <ligand>
        <name>(6S)-NADPHX</name>
        <dbReference type="ChEBI" id="CHEBI:64076"/>
    </ligand>
</feature>
<comment type="similarity">
    <text evidence="17">Belongs to the NnrD/CARKD family.</text>
</comment>
<comment type="caution">
    <text evidence="18">Lacks conserved residue(s) required for the propagation of feature annotation.</text>
</comment>
<dbReference type="InterPro" id="IPR000631">
    <property type="entry name" value="CARKD"/>
</dbReference>
<dbReference type="Proteomes" id="UP001595420">
    <property type="component" value="Unassembled WGS sequence"/>
</dbReference>
<evidence type="ECO:0000256" key="11">
    <source>
        <dbReference type="ARBA" id="ARBA00023235"/>
    </source>
</evidence>
<evidence type="ECO:0000313" key="22">
    <source>
        <dbReference type="EMBL" id="MFC3000125.1"/>
    </source>
</evidence>
<feature type="binding site" evidence="18">
    <location>
        <begin position="59"/>
        <end position="63"/>
    </location>
    <ligand>
        <name>(6S)-NADPHX</name>
        <dbReference type="ChEBI" id="CHEBI:64076"/>
    </ligand>
</feature>
<dbReference type="InterPro" id="IPR004443">
    <property type="entry name" value="YjeF_N_dom"/>
</dbReference>
<keyword evidence="5 18" id="KW-0479">Metal-binding</keyword>
<comment type="catalytic activity">
    <reaction evidence="2 18 19">
        <text>(6R)-NADPHX = (6S)-NADPHX</text>
        <dbReference type="Rhea" id="RHEA:32227"/>
        <dbReference type="ChEBI" id="CHEBI:64076"/>
        <dbReference type="ChEBI" id="CHEBI:64077"/>
        <dbReference type="EC" id="5.1.99.6"/>
    </reaction>
</comment>
<dbReference type="Gene3D" id="3.40.1190.20">
    <property type="match status" value="1"/>
</dbReference>
<feature type="binding site" evidence="18">
    <location>
        <begin position="123"/>
        <end position="129"/>
    </location>
    <ligand>
        <name>(6S)-NADPHX</name>
        <dbReference type="ChEBI" id="CHEBI:64076"/>
    </ligand>
</feature>
<evidence type="ECO:0000259" key="21">
    <source>
        <dbReference type="PROSITE" id="PS51385"/>
    </source>
</evidence>
<keyword evidence="10 17" id="KW-0520">NAD</keyword>
<comment type="function">
    <text evidence="17">Catalyzes the dehydration of the S-form of NAD(P)HX at the expense of ADP, which is converted to AMP. Together with NAD(P)HX epimerase, which catalyzes the epimerization of the S- and R-forms, the enzyme allows the repair of both epimers of NAD(P)HX, a damaged form of NAD(P)H that is a result of enzymatic or heat-dependent hydration.</text>
</comment>
<evidence type="ECO:0000256" key="3">
    <source>
        <dbReference type="ARBA" id="ARBA00006001"/>
    </source>
</evidence>
<evidence type="ECO:0000256" key="1">
    <source>
        <dbReference type="ARBA" id="ARBA00000013"/>
    </source>
</evidence>
<feature type="binding site" evidence="18">
    <location>
        <position position="60"/>
    </location>
    <ligand>
        <name>K(+)</name>
        <dbReference type="ChEBI" id="CHEBI:29103"/>
    </ligand>
</feature>
<keyword evidence="6 17" id="KW-0547">Nucleotide-binding</keyword>
<dbReference type="RefSeq" id="WP_246602523.1">
    <property type="nucleotide sequence ID" value="NZ_JAFNJS010000002.1"/>
</dbReference>
<feature type="binding site" evidence="17">
    <location>
        <position position="417"/>
    </location>
    <ligand>
        <name>AMP</name>
        <dbReference type="ChEBI" id="CHEBI:456215"/>
    </ligand>
</feature>
<feature type="domain" description="YjeF C-terminal" evidence="20">
    <location>
        <begin position="214"/>
        <end position="472"/>
    </location>
</feature>
<evidence type="ECO:0000256" key="19">
    <source>
        <dbReference type="PIRNR" id="PIRNR017184"/>
    </source>
</evidence>
<proteinExistence type="inferred from homology"/>
<evidence type="ECO:0000256" key="9">
    <source>
        <dbReference type="ARBA" id="ARBA00022958"/>
    </source>
</evidence>
<keyword evidence="13" id="KW-0511">Multifunctional enzyme</keyword>
<evidence type="ECO:0000259" key="20">
    <source>
        <dbReference type="PROSITE" id="PS51383"/>
    </source>
</evidence>
<sequence length="484" mass="48173">MDMPLDLLTPAEMAAADAAAIAAGIPGLTLMQAAGRAVARAIQRRFRPVRTLVLAGPGNNGGDGYVVARLLDQAGWPVAVAALAPPAPGSDAAAMAARWRGPVVPFAVAEVARAGLAVDAVFGAGLSRPVDGLAAEVLSAVRAPLVAVDVPSGLDGATGSVRGFAPQAALTVTFLRLKPGHLLFPGRALCGEVVLADIGLPAAVLPDIAPRAFRNGPALWRLPVPQPTGHKYARGHVAVVAGPAMTGAARLAAAAARRAGAGLLTLWAPDEPTAAVLRAGAPGVMVATGPIAALREDARIGVWVIGPGLPPDGATRDLVRQSVAAGRQVVADAGALRAATGDPAALAGCAVLTPHAGEFAAVFGRPGEDRLAAAREAARATGAVVVLKGPDSLVAAPDGRVAINANAPPWLATGGTGDVLAGIVAGLLAQGMPRFEAAACACHLQGEAARRAGPGLLAEDLPGHLPATISAMLLDPARDLGHDP</sequence>
<dbReference type="NCBIfam" id="TIGR00196">
    <property type="entry name" value="yjeF_cterm"/>
    <property type="match status" value="1"/>
</dbReference>
<accession>A0ABV7BR20</accession>
<dbReference type="Pfam" id="PF03853">
    <property type="entry name" value="YjeF_N"/>
    <property type="match status" value="1"/>
</dbReference>
<feature type="binding site" evidence="18">
    <location>
        <position position="152"/>
    </location>
    <ligand>
        <name>K(+)</name>
        <dbReference type="ChEBI" id="CHEBI:29103"/>
    </ligand>
</feature>
<evidence type="ECO:0000256" key="5">
    <source>
        <dbReference type="ARBA" id="ARBA00022723"/>
    </source>
</evidence>
<evidence type="ECO:0000313" key="23">
    <source>
        <dbReference type="Proteomes" id="UP001595420"/>
    </source>
</evidence>
<feature type="binding site" evidence="17">
    <location>
        <position position="308"/>
    </location>
    <ligand>
        <name>(6S)-NADPHX</name>
        <dbReference type="ChEBI" id="CHEBI:64076"/>
    </ligand>
</feature>
<dbReference type="PANTHER" id="PTHR12592:SF0">
    <property type="entry name" value="ATP-DEPENDENT (S)-NAD(P)H-HYDRATE DEHYDRATASE"/>
    <property type="match status" value="1"/>
</dbReference>
<feature type="binding site" evidence="18">
    <location>
        <position position="149"/>
    </location>
    <ligand>
        <name>(6S)-NADPHX</name>
        <dbReference type="ChEBI" id="CHEBI:64076"/>
    </ligand>
</feature>
<keyword evidence="11 18" id="KW-0413">Isomerase</keyword>
<comment type="function">
    <text evidence="14 19">Bifunctional enzyme that catalyzes the epimerization of the S- and R-forms of NAD(P)HX and the dehydration of the S-form of NAD(P)HX at the expense of ADP, which is converted to AMP. This allows the repair of both epimers of NAD(P)HX, a damaged form of NAD(P)H that is a result of enzymatic or heat-dependent hydration.</text>
</comment>
<dbReference type="EC" id="5.1.99.6" evidence="19"/>
<evidence type="ECO:0000256" key="17">
    <source>
        <dbReference type="HAMAP-Rule" id="MF_01965"/>
    </source>
</evidence>
<organism evidence="22 23">
    <name type="scientific">Falsiroseomonas tokyonensis</name>
    <dbReference type="NCBI Taxonomy" id="430521"/>
    <lineage>
        <taxon>Bacteria</taxon>
        <taxon>Pseudomonadati</taxon>
        <taxon>Pseudomonadota</taxon>
        <taxon>Alphaproteobacteria</taxon>
        <taxon>Acetobacterales</taxon>
        <taxon>Roseomonadaceae</taxon>
        <taxon>Falsiroseomonas</taxon>
    </lineage>
</organism>
<comment type="similarity">
    <text evidence="3 19">In the N-terminal section; belongs to the NnrE/AIBP family.</text>
</comment>
<dbReference type="PROSITE" id="PS51385">
    <property type="entry name" value="YJEF_N"/>
    <property type="match status" value="1"/>
</dbReference>
<comment type="catalytic activity">
    <reaction evidence="1 18 19">
        <text>(6R)-NADHX = (6S)-NADHX</text>
        <dbReference type="Rhea" id="RHEA:32215"/>
        <dbReference type="ChEBI" id="CHEBI:64074"/>
        <dbReference type="ChEBI" id="CHEBI:64075"/>
        <dbReference type="EC" id="5.1.99.6"/>
    </reaction>
</comment>
<evidence type="ECO:0000256" key="16">
    <source>
        <dbReference type="ARBA" id="ARBA00049209"/>
    </source>
</evidence>
<dbReference type="InterPro" id="IPR036652">
    <property type="entry name" value="YjeF_N_dom_sf"/>
</dbReference>
<evidence type="ECO:0000256" key="13">
    <source>
        <dbReference type="ARBA" id="ARBA00023268"/>
    </source>
</evidence>
<comment type="function">
    <text evidence="18">Catalyzes the epimerization of the S- and R-forms of NAD(P)HX, a damaged form of NAD(P)H that is a result of enzymatic or heat-dependent hydration. This is a prerequisite for the S-specific NAD(P)H-hydrate dehydratase to allow the repair of both epimers of NAD(P)HX.</text>
</comment>
<dbReference type="PROSITE" id="PS01050">
    <property type="entry name" value="YJEF_C_2"/>
    <property type="match status" value="1"/>
</dbReference>
<gene>
    <name evidence="17" type="primary">nnrD</name>
    <name evidence="18" type="synonym">nnrE</name>
    <name evidence="22" type="ORF">ACFOD3_09475</name>
</gene>
<comment type="catalytic activity">
    <reaction evidence="16 17 19">
        <text>(6S)-NADPHX + ADP = AMP + phosphate + NADPH + H(+)</text>
        <dbReference type="Rhea" id="RHEA:32235"/>
        <dbReference type="ChEBI" id="CHEBI:15378"/>
        <dbReference type="ChEBI" id="CHEBI:43474"/>
        <dbReference type="ChEBI" id="CHEBI:57783"/>
        <dbReference type="ChEBI" id="CHEBI:64076"/>
        <dbReference type="ChEBI" id="CHEBI:456215"/>
        <dbReference type="ChEBI" id="CHEBI:456216"/>
        <dbReference type="EC" id="4.2.1.136"/>
    </reaction>
</comment>
<comment type="catalytic activity">
    <reaction evidence="15 17 19">
        <text>(6S)-NADHX + ADP = AMP + phosphate + NADH + H(+)</text>
        <dbReference type="Rhea" id="RHEA:32223"/>
        <dbReference type="ChEBI" id="CHEBI:15378"/>
        <dbReference type="ChEBI" id="CHEBI:43474"/>
        <dbReference type="ChEBI" id="CHEBI:57945"/>
        <dbReference type="ChEBI" id="CHEBI:64074"/>
        <dbReference type="ChEBI" id="CHEBI:456215"/>
        <dbReference type="ChEBI" id="CHEBI:456216"/>
        <dbReference type="EC" id="4.2.1.136"/>
    </reaction>
</comment>
<evidence type="ECO:0000256" key="18">
    <source>
        <dbReference type="HAMAP-Rule" id="MF_01966"/>
    </source>
</evidence>
<dbReference type="SUPFAM" id="SSF64153">
    <property type="entry name" value="YjeF N-terminal domain-like"/>
    <property type="match status" value="1"/>
</dbReference>
<comment type="caution">
    <text evidence="22">The sequence shown here is derived from an EMBL/GenBank/DDBJ whole genome shotgun (WGS) entry which is preliminary data.</text>
</comment>
<evidence type="ECO:0000256" key="14">
    <source>
        <dbReference type="ARBA" id="ARBA00025153"/>
    </source>
</evidence>
<feature type="binding site" evidence="17">
    <location>
        <position position="355"/>
    </location>
    <ligand>
        <name>(6S)-NADPHX</name>
        <dbReference type="ChEBI" id="CHEBI:64076"/>
    </ligand>
</feature>
<dbReference type="InterPro" id="IPR017953">
    <property type="entry name" value="Carbohydrate_kinase_pred_CS"/>
</dbReference>
<dbReference type="InterPro" id="IPR030677">
    <property type="entry name" value="Nnr"/>
</dbReference>
<feature type="domain" description="YjeF N-terminal" evidence="21">
    <location>
        <begin position="13"/>
        <end position="206"/>
    </location>
</feature>
<dbReference type="HAMAP" id="MF_01965">
    <property type="entry name" value="NADHX_dehydratase"/>
    <property type="match status" value="1"/>
</dbReference>
<keyword evidence="8 17" id="KW-0521">NADP</keyword>
<dbReference type="InterPro" id="IPR029056">
    <property type="entry name" value="Ribokinase-like"/>
</dbReference>
<feature type="binding site" evidence="17">
    <location>
        <position position="418"/>
    </location>
    <ligand>
        <name>(6S)-NADPHX</name>
        <dbReference type="ChEBI" id="CHEBI:64076"/>
    </ligand>
</feature>
<feature type="binding site" evidence="18">
    <location>
        <position position="119"/>
    </location>
    <ligand>
        <name>K(+)</name>
        <dbReference type="ChEBI" id="CHEBI:29103"/>
    </ligand>
</feature>
<dbReference type="SUPFAM" id="SSF53613">
    <property type="entry name" value="Ribokinase-like"/>
    <property type="match status" value="1"/>
</dbReference>
<evidence type="ECO:0000256" key="12">
    <source>
        <dbReference type="ARBA" id="ARBA00023239"/>
    </source>
</evidence>
<dbReference type="HAMAP" id="MF_01966">
    <property type="entry name" value="NADHX_epimerase"/>
    <property type="match status" value="1"/>
</dbReference>
<comment type="similarity">
    <text evidence="18">Belongs to the NnrE/AIBP family.</text>
</comment>
<evidence type="ECO:0000256" key="15">
    <source>
        <dbReference type="ARBA" id="ARBA00048238"/>
    </source>
</evidence>
<keyword evidence="9 18" id="KW-0630">Potassium</keyword>
<evidence type="ECO:0000256" key="2">
    <source>
        <dbReference type="ARBA" id="ARBA00000909"/>
    </source>
</evidence>
<dbReference type="EC" id="4.2.1.136" evidence="19"/>
<dbReference type="NCBIfam" id="TIGR00197">
    <property type="entry name" value="yjeF_nterm"/>
    <property type="match status" value="1"/>
</dbReference>
<comment type="subunit">
    <text evidence="17">Homotetramer.</text>
</comment>
<keyword evidence="23" id="KW-1185">Reference proteome</keyword>
<keyword evidence="7 17" id="KW-0067">ATP-binding</keyword>
<evidence type="ECO:0000256" key="4">
    <source>
        <dbReference type="ARBA" id="ARBA00009524"/>
    </source>
</evidence>
<dbReference type="PIRSF" id="PIRSF017184">
    <property type="entry name" value="Nnr"/>
    <property type="match status" value="1"/>
</dbReference>
<protein>
    <recommendedName>
        <fullName evidence="19">Bifunctional NAD(P)H-hydrate repair enzyme</fullName>
    </recommendedName>
    <alternativeName>
        <fullName evidence="19">Nicotinamide nucleotide repair protein</fullName>
    </alternativeName>
    <domain>
        <recommendedName>
            <fullName evidence="19">ADP-dependent (S)-NAD(P)H-hydrate dehydratase</fullName>
            <ecNumber evidence="19">4.2.1.136</ecNumber>
        </recommendedName>
        <alternativeName>
            <fullName evidence="19">ADP-dependent NAD(P)HX dehydratase</fullName>
        </alternativeName>
    </domain>
    <domain>
        <recommendedName>
            <fullName evidence="19">NAD(P)H-hydrate epimerase</fullName>
            <ecNumber evidence="19">5.1.99.6</ecNumber>
        </recommendedName>
    </domain>
</protein>
<name>A0ABV7BR20_9PROT</name>